<dbReference type="AlphaFoldDB" id="A0A0G1TYV3"/>
<dbReference type="Gene3D" id="3.30.70.1290">
    <property type="entry name" value="Transposase IS200-like"/>
    <property type="match status" value="1"/>
</dbReference>
<dbReference type="GO" id="GO:0006313">
    <property type="term" value="P:DNA transposition"/>
    <property type="evidence" value="ECO:0007669"/>
    <property type="project" value="InterPro"/>
</dbReference>
<protein>
    <recommendedName>
        <fullName evidence="1">Transposase IS200-like domain-containing protein</fullName>
    </recommendedName>
</protein>
<evidence type="ECO:0000313" key="3">
    <source>
        <dbReference type="Proteomes" id="UP000034772"/>
    </source>
</evidence>
<dbReference type="InterPro" id="IPR036515">
    <property type="entry name" value="Transposase_17_sf"/>
</dbReference>
<evidence type="ECO:0000313" key="2">
    <source>
        <dbReference type="EMBL" id="KKU87027.1"/>
    </source>
</evidence>
<dbReference type="PANTHER" id="PTHR34322">
    <property type="entry name" value="TRANSPOSASE, Y1_TNP DOMAIN-CONTAINING"/>
    <property type="match status" value="1"/>
</dbReference>
<gene>
    <name evidence="2" type="ORF">UY17_C0032G0003</name>
</gene>
<proteinExistence type="predicted"/>
<dbReference type="Proteomes" id="UP000034772">
    <property type="component" value="Unassembled WGS sequence"/>
</dbReference>
<dbReference type="SMART" id="SM01321">
    <property type="entry name" value="Y1_Tnp"/>
    <property type="match status" value="1"/>
</dbReference>
<dbReference type="PANTHER" id="PTHR34322:SF2">
    <property type="entry name" value="TRANSPOSASE IS200-LIKE DOMAIN-CONTAINING PROTEIN"/>
    <property type="match status" value="1"/>
</dbReference>
<comment type="caution">
    <text evidence="2">The sequence shown here is derived from an EMBL/GenBank/DDBJ whole genome shotgun (WGS) entry which is preliminary data.</text>
</comment>
<accession>A0A0G1TYV3</accession>
<feature type="domain" description="Transposase IS200-like" evidence="1">
    <location>
        <begin position="9"/>
        <end position="153"/>
    </location>
</feature>
<dbReference type="EMBL" id="LCOZ01000032">
    <property type="protein sequence ID" value="KKU87027.1"/>
    <property type="molecule type" value="Genomic_DNA"/>
</dbReference>
<name>A0A0G1TYV3_9BACT</name>
<evidence type="ECO:0000259" key="1">
    <source>
        <dbReference type="SMART" id="SM01321"/>
    </source>
</evidence>
<reference evidence="2 3" key="1">
    <citation type="journal article" date="2015" name="Nature">
        <title>rRNA introns, odd ribosomes, and small enigmatic genomes across a large radiation of phyla.</title>
        <authorList>
            <person name="Brown C.T."/>
            <person name="Hug L.A."/>
            <person name="Thomas B.C."/>
            <person name="Sharon I."/>
            <person name="Castelle C.J."/>
            <person name="Singh A."/>
            <person name="Wilkins M.J."/>
            <person name="Williams K.H."/>
            <person name="Banfield J.F."/>
        </authorList>
    </citation>
    <scope>NUCLEOTIDE SEQUENCE [LARGE SCALE GENOMIC DNA]</scope>
</reference>
<dbReference type="InterPro" id="IPR002686">
    <property type="entry name" value="Transposase_17"/>
</dbReference>
<dbReference type="GO" id="GO:0004803">
    <property type="term" value="F:transposase activity"/>
    <property type="evidence" value="ECO:0007669"/>
    <property type="project" value="InterPro"/>
</dbReference>
<dbReference type="GO" id="GO:0003677">
    <property type="term" value="F:DNA binding"/>
    <property type="evidence" value="ECO:0007669"/>
    <property type="project" value="InterPro"/>
</dbReference>
<dbReference type="SUPFAM" id="SSF143422">
    <property type="entry name" value="Transposase IS200-like"/>
    <property type="match status" value="1"/>
</dbReference>
<dbReference type="Pfam" id="PF01797">
    <property type="entry name" value="Y1_Tnp"/>
    <property type="match status" value="1"/>
</dbReference>
<organism evidence="2 3">
    <name type="scientific">Candidatus Beckwithbacteria bacterium GW2011_GWC2_47_9</name>
    <dbReference type="NCBI Taxonomy" id="1618373"/>
    <lineage>
        <taxon>Bacteria</taxon>
        <taxon>Candidatus Beckwithiibacteriota</taxon>
    </lineage>
</organism>
<sequence>MPGRETPLVIGEIYHIVNRGTASQTIFSSQRHYQRALEIMLYYQNQKPPLRYSYFSALSPSVKVEKLAQLKNTKEFLVEILAYCLMPNHFHFLLKQLVDNGISNYLSKFSNSYTRYFNTKHNRVGPLLQGKFKSIQVENENQLLHLSRYIHLNPFSSGIVKHLKDLQDYPYSSLSEHLGLNNNQYCSKDMILSYFKSTNAYRDFIFDQAYFQRELEIIKHSILEEWV</sequence>